<protein>
    <submittedName>
        <fullName evidence="11">Transposase</fullName>
    </submittedName>
</protein>
<accession>A0A084JRV4</accession>
<gene>
    <name evidence="11" type="ORF">IO98_00455</name>
</gene>
<dbReference type="AlphaFoldDB" id="A0A084JRV4"/>
<evidence type="ECO:0000313" key="12">
    <source>
        <dbReference type="Proteomes" id="UP000028525"/>
    </source>
</evidence>
<dbReference type="EMBL" id="JPME01000002">
    <property type="protein sequence ID" value="KEZ91688.1"/>
    <property type="molecule type" value="Genomic_DNA"/>
</dbReference>
<dbReference type="GO" id="GO:0032196">
    <property type="term" value="P:transposition"/>
    <property type="evidence" value="ECO:0007669"/>
    <property type="project" value="UniProtKB-KW"/>
</dbReference>
<keyword evidence="2" id="KW-0815">Transposition</keyword>
<comment type="caution">
    <text evidence="11">The sequence shown here is derived from an EMBL/GenBank/DDBJ whole genome shotgun (WGS) entry which is preliminary data.</text>
</comment>
<organism evidence="11 12">
    <name type="scientific">Lacrimispora celerecrescens</name>
    <dbReference type="NCBI Taxonomy" id="29354"/>
    <lineage>
        <taxon>Bacteria</taxon>
        <taxon>Bacillati</taxon>
        <taxon>Bacillota</taxon>
        <taxon>Clostridia</taxon>
        <taxon>Lachnospirales</taxon>
        <taxon>Lachnospiraceae</taxon>
        <taxon>Lacrimispora</taxon>
    </lineage>
</organism>
<evidence type="ECO:0000256" key="1">
    <source>
        <dbReference type="ARBA" id="ARBA00008761"/>
    </source>
</evidence>
<feature type="compositionally biased region" description="Basic residues" evidence="7">
    <location>
        <begin position="206"/>
        <end position="220"/>
    </location>
</feature>
<dbReference type="Pfam" id="PF07282">
    <property type="entry name" value="Cas12f1-like_TNB"/>
    <property type="match status" value="1"/>
</dbReference>
<dbReference type="GO" id="GO:0006310">
    <property type="term" value="P:DNA recombination"/>
    <property type="evidence" value="ECO:0007669"/>
    <property type="project" value="UniProtKB-KW"/>
</dbReference>
<keyword evidence="6" id="KW-0233">DNA recombination</keyword>
<evidence type="ECO:0000259" key="9">
    <source>
        <dbReference type="Pfam" id="PF07282"/>
    </source>
</evidence>
<evidence type="ECO:0000256" key="7">
    <source>
        <dbReference type="SAM" id="MobiDB-lite"/>
    </source>
</evidence>
<evidence type="ECO:0000259" key="10">
    <source>
        <dbReference type="Pfam" id="PF12323"/>
    </source>
</evidence>
<evidence type="ECO:0000259" key="8">
    <source>
        <dbReference type="Pfam" id="PF01385"/>
    </source>
</evidence>
<evidence type="ECO:0000256" key="2">
    <source>
        <dbReference type="ARBA" id="ARBA00022578"/>
    </source>
</evidence>
<dbReference type="OrthoDB" id="1551477at2"/>
<dbReference type="GO" id="GO:0003677">
    <property type="term" value="F:DNA binding"/>
    <property type="evidence" value="ECO:0007669"/>
    <property type="project" value="UniProtKB-KW"/>
</dbReference>
<feature type="domain" description="Cas12f1-like TNB" evidence="9">
    <location>
        <begin position="301"/>
        <end position="367"/>
    </location>
</feature>
<dbReference type="InterPro" id="IPR021027">
    <property type="entry name" value="Transposase_put_HTH"/>
</dbReference>
<dbReference type="InterPro" id="IPR001959">
    <property type="entry name" value="Transposase"/>
</dbReference>
<keyword evidence="12" id="KW-1185">Reference proteome</keyword>
<dbReference type="STRING" id="29354.IO98_00455"/>
<feature type="domain" description="Probable transposase IS891/IS1136/IS1341" evidence="8">
    <location>
        <begin position="170"/>
        <end position="288"/>
    </location>
</feature>
<evidence type="ECO:0000256" key="6">
    <source>
        <dbReference type="ARBA" id="ARBA00023172"/>
    </source>
</evidence>
<dbReference type="NCBIfam" id="NF040570">
    <property type="entry name" value="guided_TnpB"/>
    <property type="match status" value="1"/>
</dbReference>
<feature type="domain" description="Transposase putative helix-turn-helix" evidence="10">
    <location>
        <begin position="1"/>
        <end position="46"/>
    </location>
</feature>
<dbReference type="Proteomes" id="UP000028525">
    <property type="component" value="Unassembled WGS sequence"/>
</dbReference>
<proteinExistence type="inferred from homology"/>
<dbReference type="GO" id="GO:0046872">
    <property type="term" value="F:metal ion binding"/>
    <property type="evidence" value="ECO:0007669"/>
    <property type="project" value="UniProtKB-KW"/>
</dbReference>
<dbReference type="Pfam" id="PF12323">
    <property type="entry name" value="HTH_OrfB_IS605"/>
    <property type="match status" value="1"/>
</dbReference>
<reference evidence="11 12" key="1">
    <citation type="submission" date="2014-07" db="EMBL/GenBank/DDBJ databases">
        <title>Draft genome of Clostridium celerecrescens 152B isolated from sediments associated with methane hydrate from Krishna Godavari basin.</title>
        <authorList>
            <person name="Honkalas V.S."/>
            <person name="Dabir A.P."/>
            <person name="Arora P."/>
            <person name="Dhakephalkar P.K."/>
        </authorList>
    </citation>
    <scope>NUCLEOTIDE SEQUENCE [LARGE SCALE GENOMIC DNA]</scope>
    <source>
        <strain evidence="11 12">152B</strain>
    </source>
</reference>
<dbReference type="Pfam" id="PF01385">
    <property type="entry name" value="OrfB_IS605"/>
    <property type="match status" value="1"/>
</dbReference>
<name>A0A084JRV4_9FIRM</name>
<keyword evidence="5" id="KW-0238">DNA-binding</keyword>
<evidence type="ECO:0000256" key="3">
    <source>
        <dbReference type="ARBA" id="ARBA00022723"/>
    </source>
</evidence>
<evidence type="ECO:0000256" key="5">
    <source>
        <dbReference type="ARBA" id="ARBA00023125"/>
    </source>
</evidence>
<keyword evidence="3" id="KW-0479">Metal-binding</keyword>
<sequence length="374" mass="43766">MIKAVKVRLKPTNEQEAQLLKSAGVARFAYNWALGREKENRDNDGKFLNDQELRKEFTQLKQKEEYAWLYDTSNNLSKQAIKDACDAYKRFFKSQAGFPRFKSKRCTQPKFYNDNIKLKFKDGRFLIEKVGWVKISEPERIQVDKFHNPRVSFDGKYWYISVGIDMPIPTVELTDGIIGIDVGIKDLAVCSNKMKFENINKTKRTKKQAKKLRRLQRKASRKYEKNKNGKEYVKTSNIIKLEKQIRVTHRKIANTRLNHIHQAAAAIVKTKPSRVVMENLNVKGMMRNRHLSKAIGEQGFNLFMCILMYKCLFYGIEFVKADRFYPSSKTCCNCGYVKKDLKLNERVYQCPVCHNEIDRDYQASINLARYMDTA</sequence>
<comment type="similarity">
    <text evidence="1">In the C-terminal section; belongs to the transposase 35 family.</text>
</comment>
<keyword evidence="4" id="KW-0862">Zinc</keyword>
<evidence type="ECO:0000256" key="4">
    <source>
        <dbReference type="ARBA" id="ARBA00022833"/>
    </source>
</evidence>
<evidence type="ECO:0000313" key="11">
    <source>
        <dbReference type="EMBL" id="KEZ91688.1"/>
    </source>
</evidence>
<dbReference type="InterPro" id="IPR010095">
    <property type="entry name" value="Cas12f1-like_TNB"/>
</dbReference>
<dbReference type="RefSeq" id="WP_038277015.1">
    <property type="nucleotide sequence ID" value="NZ_JPME01000002.1"/>
</dbReference>
<feature type="region of interest" description="Disordered" evidence="7">
    <location>
        <begin position="206"/>
        <end position="226"/>
    </location>
</feature>